<reference evidence="1" key="2">
    <citation type="journal article" date="2022" name="New Phytol.">
        <title>Evolutionary transition to the ectomycorrhizal habit in the genomes of a hyperdiverse lineage of mushroom-forming fungi.</title>
        <authorList>
            <person name="Looney B."/>
            <person name="Miyauchi S."/>
            <person name="Morin E."/>
            <person name="Drula E."/>
            <person name="Courty P.E."/>
            <person name="Kohler A."/>
            <person name="Kuo A."/>
            <person name="LaButti K."/>
            <person name="Pangilinan J."/>
            <person name="Lipzen A."/>
            <person name="Riley R."/>
            <person name="Andreopoulos W."/>
            <person name="He G."/>
            <person name="Johnson J."/>
            <person name="Nolan M."/>
            <person name="Tritt A."/>
            <person name="Barry K.W."/>
            <person name="Grigoriev I.V."/>
            <person name="Nagy L.G."/>
            <person name="Hibbett D."/>
            <person name="Henrissat B."/>
            <person name="Matheny P.B."/>
            <person name="Labbe J."/>
            <person name="Martin F.M."/>
        </authorList>
    </citation>
    <scope>NUCLEOTIDE SEQUENCE</scope>
    <source>
        <strain evidence="1">FP105234-sp</strain>
    </source>
</reference>
<gene>
    <name evidence="1" type="ORF">FA95DRAFT_1597377</name>
</gene>
<name>A0ACB8RK70_9AGAM</name>
<accession>A0ACB8RK70</accession>
<dbReference type="Proteomes" id="UP000814033">
    <property type="component" value="Unassembled WGS sequence"/>
</dbReference>
<comment type="caution">
    <text evidence="1">The sequence shown here is derived from an EMBL/GenBank/DDBJ whole genome shotgun (WGS) entry which is preliminary data.</text>
</comment>
<evidence type="ECO:0000313" key="2">
    <source>
        <dbReference type="Proteomes" id="UP000814033"/>
    </source>
</evidence>
<sequence length="627" mass="69449">MQANSPVTDSKRSQCQHSILERRDINTARDRIPQVEAGVHLPFSNTAHATVESIDDAERALGDAQAAHRARLQAEDAIARATEEVRNTHAIDDEAMSAARRALRLQRNSLLPVARLPPEILRSIFTFCSDIDHPRIEGWRSTCIGWLTVTQICRRWRSVALEHPGLWTHVYSSLGPVWADVFVERALGMPLAVHFPRDPPESPFSPDWQLRFLAKNMSRTAYLDVDAKFSSYSGSNAFTTDAPLLHTLKLTANWMSLPDDFLGGHAPVLRDFHFHFSTDTIAVPLTLPIFARLTSLYVHSTYDPEEYPFEDLLIDLLDGLEVLHELERLTVDFVNENENVLAAVEQVQEHRSVVALAKLTYLEVTASPPDAVMVISHISLPAHAAVSYNLKLYTEYFPFTEHLPDHIFPTILASVHCHADSAAQSAGAVTSLHIRTVNLGREVVITARTDATHMHEPAVTVRFFDYTWPAPLALSAPVALAALASAHLRELTLDCDVLAHCPLANMPALRHLVVKGAAAAALCVNLDSVPPVLPGLAVLEIVDVDILAEPEDEGMEGETMWLLPRTLAARAEAGCRLEELDVTRCDVDAAWVVRAQEMLPGTQVRVRSDQDARERANKRVEERAEGG</sequence>
<organism evidence="1 2">
    <name type="scientific">Auriscalpium vulgare</name>
    <dbReference type="NCBI Taxonomy" id="40419"/>
    <lineage>
        <taxon>Eukaryota</taxon>
        <taxon>Fungi</taxon>
        <taxon>Dikarya</taxon>
        <taxon>Basidiomycota</taxon>
        <taxon>Agaricomycotina</taxon>
        <taxon>Agaricomycetes</taxon>
        <taxon>Russulales</taxon>
        <taxon>Auriscalpiaceae</taxon>
        <taxon>Auriscalpium</taxon>
    </lineage>
</organism>
<proteinExistence type="predicted"/>
<evidence type="ECO:0000313" key="1">
    <source>
        <dbReference type="EMBL" id="KAI0044450.1"/>
    </source>
</evidence>
<keyword evidence="2" id="KW-1185">Reference proteome</keyword>
<reference evidence="1" key="1">
    <citation type="submission" date="2021-02" db="EMBL/GenBank/DDBJ databases">
        <authorList>
            <consortium name="DOE Joint Genome Institute"/>
            <person name="Ahrendt S."/>
            <person name="Looney B.P."/>
            <person name="Miyauchi S."/>
            <person name="Morin E."/>
            <person name="Drula E."/>
            <person name="Courty P.E."/>
            <person name="Chicoki N."/>
            <person name="Fauchery L."/>
            <person name="Kohler A."/>
            <person name="Kuo A."/>
            <person name="Labutti K."/>
            <person name="Pangilinan J."/>
            <person name="Lipzen A."/>
            <person name="Riley R."/>
            <person name="Andreopoulos W."/>
            <person name="He G."/>
            <person name="Johnson J."/>
            <person name="Barry K.W."/>
            <person name="Grigoriev I.V."/>
            <person name="Nagy L."/>
            <person name="Hibbett D."/>
            <person name="Henrissat B."/>
            <person name="Matheny P.B."/>
            <person name="Labbe J."/>
            <person name="Martin F."/>
        </authorList>
    </citation>
    <scope>NUCLEOTIDE SEQUENCE</scope>
    <source>
        <strain evidence="1">FP105234-sp</strain>
    </source>
</reference>
<dbReference type="EMBL" id="MU275982">
    <property type="protein sequence ID" value="KAI0044450.1"/>
    <property type="molecule type" value="Genomic_DNA"/>
</dbReference>
<protein>
    <submittedName>
        <fullName evidence="1">Uncharacterized protein</fullName>
    </submittedName>
</protein>